<accession>A0A7W7L914</accession>
<name>A0A7W7L914_STRNE</name>
<evidence type="ECO:0008006" key="3">
    <source>
        <dbReference type="Google" id="ProtNLM"/>
    </source>
</evidence>
<evidence type="ECO:0000313" key="2">
    <source>
        <dbReference type="Proteomes" id="UP000556436"/>
    </source>
</evidence>
<dbReference type="RefSeq" id="WP_229822727.1">
    <property type="nucleotide sequence ID" value="NZ_BMRW01000010.1"/>
</dbReference>
<protein>
    <recommendedName>
        <fullName evidence="3">PIN domain-containing protein</fullName>
    </recommendedName>
</protein>
<dbReference type="EMBL" id="JACHJG010000003">
    <property type="protein sequence ID" value="MBB4885689.1"/>
    <property type="molecule type" value="Genomic_DNA"/>
</dbReference>
<comment type="caution">
    <text evidence="1">The sequence shown here is derived from an EMBL/GenBank/DDBJ whole genome shotgun (WGS) entry which is preliminary data.</text>
</comment>
<dbReference type="Proteomes" id="UP000556436">
    <property type="component" value="Unassembled WGS sequence"/>
</dbReference>
<reference evidence="1 2" key="1">
    <citation type="submission" date="2020-08" db="EMBL/GenBank/DDBJ databases">
        <title>Genomic Encyclopedia of Type Strains, Phase III (KMG-III): the genomes of soil and plant-associated and newly described type strains.</title>
        <authorList>
            <person name="Whitman W."/>
        </authorList>
    </citation>
    <scope>NUCLEOTIDE SEQUENCE [LARGE SCALE GENOMIC DNA]</scope>
    <source>
        <strain evidence="1 2">CECT 3265</strain>
    </source>
</reference>
<gene>
    <name evidence="1" type="ORF">FHS38_001718</name>
</gene>
<organism evidence="1 2">
    <name type="scientific">Streptomyces netropsis</name>
    <name type="common">Streptoverticillium netropsis</name>
    <dbReference type="NCBI Taxonomy" id="55404"/>
    <lineage>
        <taxon>Bacteria</taxon>
        <taxon>Bacillati</taxon>
        <taxon>Actinomycetota</taxon>
        <taxon>Actinomycetes</taxon>
        <taxon>Kitasatosporales</taxon>
        <taxon>Streptomycetaceae</taxon>
        <taxon>Streptomyces</taxon>
    </lineage>
</organism>
<proteinExistence type="predicted"/>
<keyword evidence="2" id="KW-1185">Reference proteome</keyword>
<evidence type="ECO:0000313" key="1">
    <source>
        <dbReference type="EMBL" id="MBB4885689.1"/>
    </source>
</evidence>
<sequence length="162" mass="17179">MSVARVPVYDTGMLIALADRKAKAVHLHEALKETPHRALVLGPVLAQVWRPNAGLVHALATALRECSVPQARSSAPPMRETKAGRPECIACATGFDLTDWRRIGTALGEAELPPKKRPDAVDASVALAAAKHGSAVIFTSDPEDIAAYLSVLNPPDVHVQAV</sequence>
<dbReference type="AlphaFoldDB" id="A0A7W7L914"/>